<reference evidence="2 3" key="2">
    <citation type="journal article" date="2017" name="Front. Plant Sci.">
        <title>Gene Classification and Mining of Molecular Markers Useful in Red Clover (Trifolium pratense) Breeding.</title>
        <authorList>
            <person name="Istvanek J."/>
            <person name="Dluhosova J."/>
            <person name="Dluhos P."/>
            <person name="Patkova L."/>
            <person name="Nedelnik J."/>
            <person name="Repkova J."/>
        </authorList>
    </citation>
    <scope>NUCLEOTIDE SEQUENCE [LARGE SCALE GENOMIC DNA]</scope>
    <source>
        <strain evidence="3">cv. Tatra</strain>
        <tissue evidence="2">Young leaves</tissue>
    </source>
</reference>
<reference evidence="2 3" key="1">
    <citation type="journal article" date="2014" name="Am. J. Bot.">
        <title>Genome assembly and annotation for red clover (Trifolium pratense; Fabaceae).</title>
        <authorList>
            <person name="Istvanek J."/>
            <person name="Jaros M."/>
            <person name="Krenek A."/>
            <person name="Repkova J."/>
        </authorList>
    </citation>
    <scope>NUCLEOTIDE SEQUENCE [LARGE SCALE GENOMIC DNA]</scope>
    <source>
        <strain evidence="3">cv. Tatra</strain>
        <tissue evidence="2">Young leaves</tissue>
    </source>
</reference>
<evidence type="ECO:0000313" key="2">
    <source>
        <dbReference type="EMBL" id="PNY00233.1"/>
    </source>
</evidence>
<feature type="compositionally biased region" description="Polar residues" evidence="1">
    <location>
        <begin position="95"/>
        <end position="106"/>
    </location>
</feature>
<evidence type="ECO:0000313" key="3">
    <source>
        <dbReference type="Proteomes" id="UP000236291"/>
    </source>
</evidence>
<gene>
    <name evidence="2" type="ORF">L195_g023509</name>
</gene>
<comment type="caution">
    <text evidence="2">The sequence shown here is derived from an EMBL/GenBank/DDBJ whole genome shotgun (WGS) entry which is preliminary data.</text>
</comment>
<proteinExistence type="predicted"/>
<organism evidence="2 3">
    <name type="scientific">Trifolium pratense</name>
    <name type="common">Red clover</name>
    <dbReference type="NCBI Taxonomy" id="57577"/>
    <lineage>
        <taxon>Eukaryota</taxon>
        <taxon>Viridiplantae</taxon>
        <taxon>Streptophyta</taxon>
        <taxon>Embryophyta</taxon>
        <taxon>Tracheophyta</taxon>
        <taxon>Spermatophyta</taxon>
        <taxon>Magnoliopsida</taxon>
        <taxon>eudicotyledons</taxon>
        <taxon>Gunneridae</taxon>
        <taxon>Pentapetalae</taxon>
        <taxon>rosids</taxon>
        <taxon>fabids</taxon>
        <taxon>Fabales</taxon>
        <taxon>Fabaceae</taxon>
        <taxon>Papilionoideae</taxon>
        <taxon>50 kb inversion clade</taxon>
        <taxon>NPAAA clade</taxon>
        <taxon>Hologalegina</taxon>
        <taxon>IRL clade</taxon>
        <taxon>Trifolieae</taxon>
        <taxon>Trifolium</taxon>
    </lineage>
</organism>
<evidence type="ECO:0000256" key="1">
    <source>
        <dbReference type="SAM" id="MobiDB-lite"/>
    </source>
</evidence>
<accession>A0A2K3NB32</accession>
<dbReference type="Proteomes" id="UP000236291">
    <property type="component" value="Unassembled WGS sequence"/>
</dbReference>
<name>A0A2K3NB32_TRIPR</name>
<dbReference type="EMBL" id="ASHM01018672">
    <property type="protein sequence ID" value="PNY00233.1"/>
    <property type="molecule type" value="Genomic_DNA"/>
</dbReference>
<sequence length="126" mass="13851">MLFNENHFPFHDGFLNTRKPLQELTEIPSSSFPIFPTGSPNTDITLTNEAIINSNHEVPPLPTVQIERSNSPSSTAEENSIENEAPPDQMFPENITITERNGGTDSVETRAEVGSVPDATETKQSL</sequence>
<dbReference type="AlphaFoldDB" id="A0A2K3NB32"/>
<protein>
    <submittedName>
        <fullName evidence="2">Uncharacterized protein</fullName>
    </submittedName>
</protein>
<feature type="region of interest" description="Disordered" evidence="1">
    <location>
        <begin position="59"/>
        <end position="126"/>
    </location>
</feature>
<feature type="compositionally biased region" description="Polar residues" evidence="1">
    <location>
        <begin position="66"/>
        <end position="78"/>
    </location>
</feature>